<dbReference type="Gene3D" id="2.40.50.100">
    <property type="match status" value="1"/>
</dbReference>
<dbReference type="PANTHER" id="PTHR12686">
    <property type="entry name" value="3'-5' EXORIBONUCLEASE CSL4-RELATED"/>
    <property type="match status" value="1"/>
</dbReference>
<keyword evidence="2" id="KW-0862">Zinc</keyword>
<evidence type="ECO:0000256" key="3">
    <source>
        <dbReference type="SAM" id="MobiDB-lite"/>
    </source>
</evidence>
<feature type="binding site" evidence="2">
    <location>
        <position position="166"/>
    </location>
    <ligand>
        <name>Zn(2+)</name>
        <dbReference type="ChEBI" id="CHEBI:29105"/>
    </ligand>
</feature>
<reference evidence="5 6" key="1">
    <citation type="journal article" date="2020" name="Biotechnol. Biofuels">
        <title>New insights from the biogas microbiome by comprehensive genome-resolved metagenomics of nearly 1600 species originating from multiple anaerobic digesters.</title>
        <authorList>
            <person name="Campanaro S."/>
            <person name="Treu L."/>
            <person name="Rodriguez-R L.M."/>
            <person name="Kovalovszki A."/>
            <person name="Ziels R.M."/>
            <person name="Maus I."/>
            <person name="Zhu X."/>
            <person name="Kougias P.G."/>
            <person name="Basile A."/>
            <person name="Luo G."/>
            <person name="Schluter A."/>
            <person name="Konstantinidis K.T."/>
            <person name="Angelidaki I."/>
        </authorList>
    </citation>
    <scope>NUCLEOTIDE SEQUENCE [LARGE SCALE GENOMIC DNA]</scope>
    <source>
        <strain evidence="5">AS22ysBPME_79</strain>
    </source>
</reference>
<dbReference type="GO" id="GO:0006396">
    <property type="term" value="P:RNA processing"/>
    <property type="evidence" value="ECO:0007669"/>
    <property type="project" value="InterPro"/>
</dbReference>
<proteinExistence type="inferred from homology"/>
<dbReference type="Gene3D" id="2.20.70.10">
    <property type="match status" value="1"/>
</dbReference>
<protein>
    <recommendedName>
        <fullName evidence="2">Exosome complex component Csl4</fullName>
    </recommendedName>
</protein>
<organism evidence="5 6">
    <name type="scientific">Candidatus Iainarchaeum sp</name>
    <dbReference type="NCBI Taxonomy" id="3101447"/>
    <lineage>
        <taxon>Archaea</taxon>
        <taxon>Candidatus Iainarchaeota</taxon>
        <taxon>Candidatus Iainarchaeia</taxon>
        <taxon>Candidatus Iainarchaeales</taxon>
        <taxon>Candidatus Iainarchaeaceae</taxon>
        <taxon>Candidatus Iainarchaeum</taxon>
    </lineage>
</organism>
<evidence type="ECO:0000256" key="2">
    <source>
        <dbReference type="HAMAP-Rule" id="MF_00975"/>
    </source>
</evidence>
<dbReference type="Proteomes" id="UP000526302">
    <property type="component" value="Unassembled WGS sequence"/>
</dbReference>
<feature type="binding site" evidence="2">
    <location>
        <position position="153"/>
    </location>
    <ligand>
        <name>Zn(2+)</name>
        <dbReference type="ChEBI" id="CHEBI:29105"/>
    </ligand>
</feature>
<dbReference type="InterPro" id="IPR030850">
    <property type="entry name" value="Exosome_Csl4_arc"/>
</dbReference>
<accession>A0A7K4BYP1</accession>
<dbReference type="InterPro" id="IPR003029">
    <property type="entry name" value="S1_domain"/>
</dbReference>
<evidence type="ECO:0000313" key="5">
    <source>
        <dbReference type="EMBL" id="NMA44261.1"/>
    </source>
</evidence>
<dbReference type="GO" id="GO:0000178">
    <property type="term" value="C:exosome (RNase complex)"/>
    <property type="evidence" value="ECO:0007669"/>
    <property type="project" value="UniProtKB-KW"/>
</dbReference>
<dbReference type="Gene3D" id="2.40.50.140">
    <property type="entry name" value="Nucleic acid-binding proteins"/>
    <property type="match status" value="1"/>
</dbReference>
<comment type="caution">
    <text evidence="5">The sequence shown here is derived from an EMBL/GenBank/DDBJ whole genome shotgun (WGS) entry which is preliminary data.</text>
</comment>
<dbReference type="SUPFAM" id="SSF50249">
    <property type="entry name" value="Nucleic acid-binding proteins"/>
    <property type="match status" value="1"/>
</dbReference>
<keyword evidence="2" id="KW-0479">Metal-binding</keyword>
<dbReference type="InterPro" id="IPR039771">
    <property type="entry name" value="Csl4"/>
</dbReference>
<feature type="binding site" evidence="2">
    <location>
        <position position="150"/>
    </location>
    <ligand>
        <name>Zn(2+)</name>
        <dbReference type="ChEBI" id="CHEBI:29105"/>
    </ligand>
</feature>
<dbReference type="NCBIfam" id="NF034126">
    <property type="entry name" value="PRK09521.1"/>
    <property type="match status" value="1"/>
</dbReference>
<comment type="function">
    <text evidence="2">Non-catalytic component of the exosome, which is a complex involved in RNA degradation. Increases the RNA binding and the efficiency of RNA degradation. Helpful for the interaction of the exosome with A-poor RNAs.</text>
</comment>
<comment type="similarity">
    <text evidence="2">Belongs to the CSL4 family.</text>
</comment>
<dbReference type="GO" id="GO:0003676">
    <property type="term" value="F:nucleic acid binding"/>
    <property type="evidence" value="ECO:0007669"/>
    <property type="project" value="InterPro"/>
</dbReference>
<dbReference type="PROSITE" id="PS50126">
    <property type="entry name" value="S1"/>
    <property type="match status" value="1"/>
</dbReference>
<feature type="compositionally biased region" description="Basic residues" evidence="3">
    <location>
        <begin position="199"/>
        <end position="209"/>
    </location>
</feature>
<keyword evidence="1 2" id="KW-0271">Exosome</keyword>
<feature type="compositionally biased region" description="Basic residues" evidence="3">
    <location>
        <begin position="238"/>
        <end position="251"/>
    </location>
</feature>
<gene>
    <name evidence="2" type="primary">csl4</name>
    <name evidence="5" type="ORF">GX950_00400</name>
</gene>
<evidence type="ECO:0000313" key="6">
    <source>
        <dbReference type="Proteomes" id="UP000526302"/>
    </source>
</evidence>
<dbReference type="EMBL" id="JAAZKV010000003">
    <property type="protein sequence ID" value="NMA44261.1"/>
    <property type="molecule type" value="Genomic_DNA"/>
</dbReference>
<sequence>MSKNKELIVVPGEEISSEEQYSGGENTFTKFGKVKSLTLGKAIFDEGQKKVSVEGKLIQTITVNDIVYGKVVRVKDSMVLLELTSAENNKKITSKEANLPVRNVSTEYISKLDNFFKIGDIVKAKVVGVNPLGIDLATNETGLGVIKAYCNECRTELSHSNEKLLCFNCGSQEERKWFSDIQKPREFQPRREFGENNGHRGRRDFRRGNNKFNKPRGNFSRNNFGGQNREFGGNNKNFGKKNFNKKFNKRF</sequence>
<dbReference type="SMART" id="SM00316">
    <property type="entry name" value="S1"/>
    <property type="match status" value="1"/>
</dbReference>
<dbReference type="InterPro" id="IPR012340">
    <property type="entry name" value="NA-bd_OB-fold"/>
</dbReference>
<dbReference type="GO" id="GO:0006401">
    <property type="term" value="P:RNA catabolic process"/>
    <property type="evidence" value="ECO:0007669"/>
    <property type="project" value="UniProtKB-UniRule"/>
</dbReference>
<comment type="subunit">
    <text evidence="2">Component of the archaeal exosome complex. Forms a trimer of Rrp4 and/or Csl4 subunits. The trimer associates with an hexameric ring-like arrangement composed of 3 Rrp41-Rrp42 heterodimers. Interacts with DnaG.</text>
</comment>
<comment type="subcellular location">
    <subcellularLocation>
        <location evidence="2">Cytoplasm</location>
    </subcellularLocation>
</comment>
<feature type="binding site" evidence="2">
    <location>
        <position position="169"/>
    </location>
    <ligand>
        <name>Zn(2+)</name>
        <dbReference type="ChEBI" id="CHEBI:29105"/>
    </ligand>
</feature>
<dbReference type="AlphaFoldDB" id="A0A7K4BYP1"/>
<name>A0A7K4BYP1_9ARCH</name>
<dbReference type="HAMAP" id="MF_00975">
    <property type="entry name" value="Exosome_Csl4"/>
    <property type="match status" value="1"/>
</dbReference>
<feature type="region of interest" description="Disordered" evidence="3">
    <location>
        <begin position="191"/>
        <end position="251"/>
    </location>
</feature>
<dbReference type="GO" id="GO:0005737">
    <property type="term" value="C:cytoplasm"/>
    <property type="evidence" value="ECO:0007669"/>
    <property type="project" value="UniProtKB-SubCell"/>
</dbReference>
<dbReference type="PANTHER" id="PTHR12686:SF8">
    <property type="entry name" value="EXOSOME COMPLEX COMPONENT CSL4"/>
    <property type="match status" value="1"/>
</dbReference>
<dbReference type="SUPFAM" id="SSF110324">
    <property type="entry name" value="Ribosomal L27 protein-like"/>
    <property type="match status" value="1"/>
</dbReference>
<evidence type="ECO:0000256" key="1">
    <source>
        <dbReference type="ARBA" id="ARBA00022835"/>
    </source>
</evidence>
<feature type="domain" description="S1 motif" evidence="4">
    <location>
        <begin position="64"/>
        <end position="139"/>
    </location>
</feature>
<evidence type="ECO:0000259" key="4">
    <source>
        <dbReference type="PROSITE" id="PS50126"/>
    </source>
</evidence>
<keyword evidence="2" id="KW-0963">Cytoplasm</keyword>
<dbReference type="GO" id="GO:0008270">
    <property type="term" value="F:zinc ion binding"/>
    <property type="evidence" value="ECO:0007669"/>
    <property type="project" value="UniProtKB-UniRule"/>
</dbReference>